<feature type="region of interest" description="Disordered" evidence="1">
    <location>
        <begin position="1"/>
        <end position="23"/>
    </location>
</feature>
<feature type="compositionally biased region" description="Low complexity" evidence="1">
    <location>
        <begin position="1"/>
        <end position="22"/>
    </location>
</feature>
<organism evidence="2 3">
    <name type="scientific">[Emmonsia] crescens</name>
    <dbReference type="NCBI Taxonomy" id="73230"/>
    <lineage>
        <taxon>Eukaryota</taxon>
        <taxon>Fungi</taxon>
        <taxon>Dikarya</taxon>
        <taxon>Ascomycota</taxon>
        <taxon>Pezizomycotina</taxon>
        <taxon>Eurotiomycetes</taxon>
        <taxon>Eurotiomycetidae</taxon>
        <taxon>Onygenales</taxon>
        <taxon>Ajellomycetaceae</taxon>
        <taxon>Emergomyces</taxon>
    </lineage>
</organism>
<evidence type="ECO:0000313" key="3">
    <source>
        <dbReference type="Proteomes" id="UP000034164"/>
    </source>
</evidence>
<protein>
    <submittedName>
        <fullName evidence="2">Uncharacterized protein</fullName>
    </submittedName>
</protein>
<sequence>MQNLQNLHNPQNPQNPQNLQNLKVGRRKINDPTLHTYEPDSDVYTYVASAFNLAFPMLTNSWSTEVFINIALLFDDNRKESQLFQGNVNKARANVHWFMTTLQQRPPPIILDDNIIDIDCLAYHPRLEWDGEHGNFPFEMQGVHLNTQRVQDMVTAGNSDSEESRQCFRNFLFAFATAFVHEIGGHLLITWLGNGCKKHP</sequence>
<reference evidence="3" key="1">
    <citation type="journal article" date="2015" name="PLoS Genet.">
        <title>The dynamic genome and transcriptome of the human fungal pathogen Blastomyces and close relative Emmonsia.</title>
        <authorList>
            <person name="Munoz J.F."/>
            <person name="Gauthier G.M."/>
            <person name="Desjardins C.A."/>
            <person name="Gallo J.E."/>
            <person name="Holder J."/>
            <person name="Sullivan T.D."/>
            <person name="Marty A.J."/>
            <person name="Carmen J.C."/>
            <person name="Chen Z."/>
            <person name="Ding L."/>
            <person name="Gujja S."/>
            <person name="Magrini V."/>
            <person name="Misas E."/>
            <person name="Mitreva M."/>
            <person name="Priest M."/>
            <person name="Saif S."/>
            <person name="Whiston E.A."/>
            <person name="Young S."/>
            <person name="Zeng Q."/>
            <person name="Goldman W.E."/>
            <person name="Mardis E.R."/>
            <person name="Taylor J.W."/>
            <person name="McEwen J.G."/>
            <person name="Clay O.K."/>
            <person name="Klein B.S."/>
            <person name="Cuomo C.A."/>
        </authorList>
    </citation>
    <scope>NUCLEOTIDE SEQUENCE [LARGE SCALE GENOMIC DNA]</scope>
    <source>
        <strain evidence="3">UAMH 3008</strain>
    </source>
</reference>
<proteinExistence type="predicted"/>
<evidence type="ECO:0000313" key="2">
    <source>
        <dbReference type="EMBL" id="KKZ64474.1"/>
    </source>
</evidence>
<dbReference type="Proteomes" id="UP000034164">
    <property type="component" value="Unassembled WGS sequence"/>
</dbReference>
<dbReference type="AlphaFoldDB" id="A0A0G2J2W3"/>
<name>A0A0G2J2W3_9EURO</name>
<dbReference type="OrthoDB" id="4525474at2759"/>
<accession>A0A0G2J2W3</accession>
<evidence type="ECO:0000256" key="1">
    <source>
        <dbReference type="SAM" id="MobiDB-lite"/>
    </source>
</evidence>
<dbReference type="EMBL" id="LCZI01000785">
    <property type="protein sequence ID" value="KKZ64474.1"/>
    <property type="molecule type" value="Genomic_DNA"/>
</dbReference>
<gene>
    <name evidence="2" type="ORF">EMCG_09545</name>
</gene>
<comment type="caution">
    <text evidence="2">The sequence shown here is derived from an EMBL/GenBank/DDBJ whole genome shotgun (WGS) entry which is preliminary data.</text>
</comment>
<dbReference type="VEuPathDB" id="FungiDB:EMCG_09545"/>